<dbReference type="InterPro" id="IPR008984">
    <property type="entry name" value="SMAD_FHA_dom_sf"/>
</dbReference>
<evidence type="ECO:0000259" key="1">
    <source>
        <dbReference type="PROSITE" id="PS50006"/>
    </source>
</evidence>
<evidence type="ECO:0000313" key="3">
    <source>
        <dbReference type="Proteomes" id="UP000249169"/>
    </source>
</evidence>
<dbReference type="InterPro" id="IPR000253">
    <property type="entry name" value="FHA_dom"/>
</dbReference>
<accession>A0A328C8A8</accession>
<feature type="domain" description="FHA" evidence="1">
    <location>
        <begin position="92"/>
        <end position="141"/>
    </location>
</feature>
<dbReference type="Gene3D" id="2.60.200.20">
    <property type="match status" value="2"/>
</dbReference>
<comment type="caution">
    <text evidence="2">The sequence shown here is derived from an EMBL/GenBank/DDBJ whole genome shotgun (WGS) entry which is preliminary data.</text>
</comment>
<dbReference type="Proteomes" id="UP000249169">
    <property type="component" value="Unassembled WGS sequence"/>
</dbReference>
<dbReference type="SMART" id="SM00240">
    <property type="entry name" value="FHA"/>
    <property type="match status" value="2"/>
</dbReference>
<feature type="domain" description="FHA" evidence="1">
    <location>
        <begin position="208"/>
        <end position="252"/>
    </location>
</feature>
<protein>
    <recommendedName>
        <fullName evidence="1">FHA domain-containing protein</fullName>
    </recommendedName>
</protein>
<proteinExistence type="predicted"/>
<gene>
    <name evidence="2" type="ORF">DL240_00145</name>
</gene>
<dbReference type="EMBL" id="QHKO01000001">
    <property type="protein sequence ID" value="RAL24655.1"/>
    <property type="molecule type" value="Genomic_DNA"/>
</dbReference>
<dbReference type="CDD" id="cd00060">
    <property type="entry name" value="FHA"/>
    <property type="match status" value="2"/>
</dbReference>
<dbReference type="AlphaFoldDB" id="A0A328C8A8"/>
<dbReference type="SUPFAM" id="SSF49879">
    <property type="entry name" value="SMAD/FHA domain"/>
    <property type="match status" value="2"/>
</dbReference>
<dbReference type="InterPro" id="IPR050923">
    <property type="entry name" value="Cell_Proc_Reg/RNA_Proc"/>
</dbReference>
<reference evidence="2 3" key="1">
    <citation type="submission" date="2018-05" db="EMBL/GenBank/DDBJ databases">
        <title>Lujinxingia marina gen. nov. sp. nov., a new facultative anaerobic member of the class Deltaproteobacteria, and proposal of Lujinxingaceae fam. nov.</title>
        <authorList>
            <person name="Li C.-M."/>
        </authorList>
    </citation>
    <scope>NUCLEOTIDE SEQUENCE [LARGE SCALE GENOMIC DNA]</scope>
    <source>
        <strain evidence="2 3">B210</strain>
    </source>
</reference>
<organism evidence="2 3">
    <name type="scientific">Lujinxingia litoralis</name>
    <dbReference type="NCBI Taxonomy" id="2211119"/>
    <lineage>
        <taxon>Bacteria</taxon>
        <taxon>Deltaproteobacteria</taxon>
        <taxon>Bradymonadales</taxon>
        <taxon>Lujinxingiaceae</taxon>
        <taxon>Lujinxingia</taxon>
    </lineage>
</organism>
<keyword evidence="3" id="KW-1185">Reference proteome</keyword>
<dbReference type="Pfam" id="PF00498">
    <property type="entry name" value="FHA"/>
    <property type="match status" value="2"/>
</dbReference>
<sequence length="279" mass="31601">MMWIRREQLLPAALEEVSSMSSARLCANCKAVVPEEHFYCGRCGASYNEDGRQEANETLFFGAMQAPGRAKIILISGQGLEGLSYHLNSTSHVAGRGKGVILFPDDPYLSEKHASFFYRANQLYLRDEKSLNGTFLRIREAHELKDGDEFLIGQQRFRLELLDLKSEYPMREDTLMYVSPPRPFKFRLVHVLKGGRPGAAYCNGENTVTLGREGADVIFPDDRHVSKHHARVSWRDGKVWLEDLDSKNGSYVRIAQEVALSHGDYVFLGSELMRVEINV</sequence>
<evidence type="ECO:0000313" key="2">
    <source>
        <dbReference type="EMBL" id="RAL24655.1"/>
    </source>
</evidence>
<dbReference type="PROSITE" id="PS50006">
    <property type="entry name" value="FHA_DOMAIN"/>
    <property type="match status" value="2"/>
</dbReference>
<name>A0A328C8A8_9DELT</name>
<dbReference type="PANTHER" id="PTHR23308">
    <property type="entry name" value="NUCLEAR INHIBITOR OF PROTEIN PHOSPHATASE-1"/>
    <property type="match status" value="1"/>
</dbReference>